<sequence>MDNEDEIWCCTRRQWREEESSRWRRKWQSEEKTGAEKRAKERETEMVEGRENWFRATNRGRGRSSGESVAVYLLGALLILTAPDSRVCLF</sequence>
<evidence type="ECO:0000313" key="2">
    <source>
        <dbReference type="Proteomes" id="UP000467841"/>
    </source>
</evidence>
<gene>
    <name evidence="1" type="ORF">MERR_LOCUS11880</name>
</gene>
<accession>A0A6D2I8W6</accession>
<name>A0A6D2I8W6_9BRAS</name>
<comment type="caution">
    <text evidence="1">The sequence shown here is derived from an EMBL/GenBank/DDBJ whole genome shotgun (WGS) entry which is preliminary data.</text>
</comment>
<dbReference type="Proteomes" id="UP000467841">
    <property type="component" value="Unassembled WGS sequence"/>
</dbReference>
<keyword evidence="2" id="KW-1185">Reference proteome</keyword>
<proteinExistence type="predicted"/>
<organism evidence="1 2">
    <name type="scientific">Microthlaspi erraticum</name>
    <dbReference type="NCBI Taxonomy" id="1685480"/>
    <lineage>
        <taxon>Eukaryota</taxon>
        <taxon>Viridiplantae</taxon>
        <taxon>Streptophyta</taxon>
        <taxon>Embryophyta</taxon>
        <taxon>Tracheophyta</taxon>
        <taxon>Spermatophyta</taxon>
        <taxon>Magnoliopsida</taxon>
        <taxon>eudicotyledons</taxon>
        <taxon>Gunneridae</taxon>
        <taxon>Pentapetalae</taxon>
        <taxon>rosids</taxon>
        <taxon>malvids</taxon>
        <taxon>Brassicales</taxon>
        <taxon>Brassicaceae</taxon>
        <taxon>Coluteocarpeae</taxon>
        <taxon>Microthlaspi</taxon>
    </lineage>
</organism>
<dbReference type="AlphaFoldDB" id="A0A6D2I8W6"/>
<reference evidence="1" key="1">
    <citation type="submission" date="2020-01" db="EMBL/GenBank/DDBJ databases">
        <authorList>
            <person name="Mishra B."/>
        </authorList>
    </citation>
    <scope>NUCLEOTIDE SEQUENCE [LARGE SCALE GENOMIC DNA]</scope>
</reference>
<protein>
    <submittedName>
        <fullName evidence="1">Uncharacterized protein</fullName>
    </submittedName>
</protein>
<dbReference type="EMBL" id="CACVBM020000910">
    <property type="protein sequence ID" value="CAA7024645.1"/>
    <property type="molecule type" value="Genomic_DNA"/>
</dbReference>
<evidence type="ECO:0000313" key="1">
    <source>
        <dbReference type="EMBL" id="CAA7024645.1"/>
    </source>
</evidence>